<dbReference type="AlphaFoldDB" id="A0A365P3N8"/>
<dbReference type="Proteomes" id="UP000253319">
    <property type="component" value="Unassembled WGS sequence"/>
</dbReference>
<gene>
    <name evidence="2" type="ORF">DPN68_03000</name>
</gene>
<proteinExistence type="predicted"/>
<accession>A0A365P3N8</accession>
<keyword evidence="1" id="KW-0812">Transmembrane</keyword>
<keyword evidence="1" id="KW-0472">Membrane</keyword>
<reference evidence="2 3" key="1">
    <citation type="submission" date="2018-06" db="EMBL/GenBank/DDBJ databases">
        <title>Flavobacterium tibetense sp. nov., isolated from a wetland YonghuCo on Tibetan Plateau.</title>
        <authorList>
            <person name="Xing P."/>
            <person name="Phurbu D."/>
            <person name="Lu H."/>
        </authorList>
    </citation>
    <scope>NUCLEOTIDE SEQUENCE [LARGE SCALE GENOMIC DNA]</scope>
    <source>
        <strain evidence="2 3">YH5</strain>
    </source>
</reference>
<evidence type="ECO:0000256" key="1">
    <source>
        <dbReference type="SAM" id="Phobius"/>
    </source>
</evidence>
<evidence type="ECO:0000313" key="2">
    <source>
        <dbReference type="EMBL" id="RBA29148.1"/>
    </source>
</evidence>
<protein>
    <recommendedName>
        <fullName evidence="4">SGNH/GDSL hydrolase family protein</fullName>
    </recommendedName>
</protein>
<keyword evidence="3" id="KW-1185">Reference proteome</keyword>
<sequence>MQKFVIKIGIYGVLSFVLLNAIAFGALFFLGKSQLYKPQFLKNGVPTTQFDYIVLGSSTGLTTLDTKTIDSVMQWNGLNLSMDDSSLNSHVLMLEYFLSLGKKTDKVILCVTPWDLQNPTNTLNDNDYRFLTEINNPVIYQHYQTYDTKGLAVLKYSKYFPLLGMSYYNNELFFPALFTAVQPNKRNRFDEKGNYTYPNAQNAVVPKEPNTIQLSIKNPAFQRMQALCEAHQIELLIYQSPLYRQTVQFPDGKETIINHSAILPEDLFYDPIHVTSVGRTFCTLAFCEALKNNE</sequence>
<dbReference type="EMBL" id="QLST01000003">
    <property type="protein sequence ID" value="RBA29148.1"/>
    <property type="molecule type" value="Genomic_DNA"/>
</dbReference>
<dbReference type="RefSeq" id="WP_113988117.1">
    <property type="nucleotide sequence ID" value="NZ_QLST01000003.1"/>
</dbReference>
<comment type="caution">
    <text evidence="2">The sequence shown here is derived from an EMBL/GenBank/DDBJ whole genome shotgun (WGS) entry which is preliminary data.</text>
</comment>
<name>A0A365P3N8_9FLAO</name>
<dbReference type="OrthoDB" id="821920at2"/>
<evidence type="ECO:0008006" key="4">
    <source>
        <dbReference type="Google" id="ProtNLM"/>
    </source>
</evidence>
<feature type="transmembrane region" description="Helical" evidence="1">
    <location>
        <begin position="6"/>
        <end position="30"/>
    </location>
</feature>
<evidence type="ECO:0000313" key="3">
    <source>
        <dbReference type="Proteomes" id="UP000253319"/>
    </source>
</evidence>
<organism evidence="2 3">
    <name type="scientific">Flavobacterium tibetense</name>
    <dbReference type="NCBI Taxonomy" id="2233533"/>
    <lineage>
        <taxon>Bacteria</taxon>
        <taxon>Pseudomonadati</taxon>
        <taxon>Bacteroidota</taxon>
        <taxon>Flavobacteriia</taxon>
        <taxon>Flavobacteriales</taxon>
        <taxon>Flavobacteriaceae</taxon>
        <taxon>Flavobacterium</taxon>
    </lineage>
</organism>
<keyword evidence="1" id="KW-1133">Transmembrane helix</keyword>